<evidence type="ECO:0000313" key="3">
    <source>
        <dbReference type="EMBL" id="SCU88764.1"/>
    </source>
</evidence>
<dbReference type="PANTHER" id="PTHR43767">
    <property type="entry name" value="LONG-CHAIN-FATTY-ACID--COA LIGASE"/>
    <property type="match status" value="1"/>
</dbReference>
<dbReference type="InterPro" id="IPR050237">
    <property type="entry name" value="ATP-dep_AMP-bd_enzyme"/>
</dbReference>
<reference evidence="3" key="1">
    <citation type="submission" date="2016-09" db="EMBL/GenBank/DDBJ databases">
        <authorList>
            <person name="Capua I."/>
            <person name="De Benedictis P."/>
            <person name="Joannis T."/>
            <person name="Lombin L.H."/>
            <person name="Cattoli G."/>
        </authorList>
    </citation>
    <scope>NUCLEOTIDE SEQUENCE</scope>
    <source>
        <strain evidence="3">B9</strain>
    </source>
</reference>
<evidence type="ECO:0000259" key="2">
    <source>
        <dbReference type="Pfam" id="PF13193"/>
    </source>
</evidence>
<evidence type="ECO:0000259" key="1">
    <source>
        <dbReference type="Pfam" id="PF00501"/>
    </source>
</evidence>
<dbReference type="InterPro" id="IPR025110">
    <property type="entry name" value="AMP-bd_C"/>
</dbReference>
<dbReference type="Pfam" id="PF13193">
    <property type="entry name" value="AMP-binding_C"/>
    <property type="match status" value="1"/>
</dbReference>
<organism evidence="3">
    <name type="scientific">Cupriavidus necator</name>
    <name type="common">Alcaligenes eutrophus</name>
    <name type="synonym">Ralstonia eutropha</name>
    <dbReference type="NCBI Taxonomy" id="106590"/>
    <lineage>
        <taxon>Bacteria</taxon>
        <taxon>Pseudomonadati</taxon>
        <taxon>Pseudomonadota</taxon>
        <taxon>Betaproteobacteria</taxon>
        <taxon>Burkholderiales</taxon>
        <taxon>Burkholderiaceae</taxon>
        <taxon>Cupriavidus</taxon>
    </lineage>
</organism>
<dbReference type="GO" id="GO:0004467">
    <property type="term" value="F:long-chain fatty acid-CoA ligase activity"/>
    <property type="evidence" value="ECO:0007669"/>
    <property type="project" value="UniProtKB-EC"/>
</dbReference>
<dbReference type="InterPro" id="IPR000873">
    <property type="entry name" value="AMP-dep_synth/lig_dom"/>
</dbReference>
<dbReference type="AlphaFoldDB" id="A0A1K0IMD7"/>
<dbReference type="Gene3D" id="3.30.300.30">
    <property type="match status" value="1"/>
</dbReference>
<proteinExistence type="predicted"/>
<dbReference type="EC" id="6.2.1.3" evidence="3"/>
<dbReference type="RefSeq" id="WP_340528461.1">
    <property type="nucleotide sequence ID" value="NZ_FMSH01000429.1"/>
</dbReference>
<protein>
    <submittedName>
        <fullName evidence="3">Long-chain-fatty-acid--CoA ligase LcfB</fullName>
        <ecNumber evidence="3">6.2.1.3</ecNumber>
    </submittedName>
</protein>
<dbReference type="InterPro" id="IPR042099">
    <property type="entry name" value="ANL_N_sf"/>
</dbReference>
<dbReference type="EMBL" id="FMSH01000429">
    <property type="protein sequence ID" value="SCU88764.1"/>
    <property type="molecule type" value="Genomic_DNA"/>
</dbReference>
<dbReference type="PROSITE" id="PS00455">
    <property type="entry name" value="AMP_BINDING"/>
    <property type="match status" value="1"/>
</dbReference>
<accession>A0A1K0IMD7</accession>
<dbReference type="InterPro" id="IPR045851">
    <property type="entry name" value="AMP-bd_C_sf"/>
</dbReference>
<gene>
    <name evidence="3" type="primary">lcfB</name>
    <name evidence="3" type="ORF">CNECB9_4850004</name>
</gene>
<feature type="domain" description="AMP-dependent synthetase/ligase" evidence="1">
    <location>
        <begin position="16"/>
        <end position="370"/>
    </location>
</feature>
<keyword evidence="3" id="KW-0436">Ligase</keyword>
<sequence length="510" mass="55387">MPPDRDTPPRISDIPRHWAAETPGHVAVYEEGRTTTYAQLWAGIEDAQRYLQAQGVGTGDRVLITAENCLAVITLVFALSELGAWPVVVNARLSEREIEVIRAHCQPRLMLFTHAVSPDALRHGVRYRAREIAPAGLGPLMAGAVDEAGEREPEALARDVAALIYTSGTTGQPKGVMVTHRGLLHFARVTVASRRMQADDCAYAVMPMSHVFGLGTLLVSTLQAGASLYLSARFNAADVTAAIRQGAITLLQGVPTMFNRILAHVRATGTPLQPSPRLRYLYTGGGPLDPTLKHDVEAMFGQPLHHGYGMTEYAGSLFVTRMDRPRTDCSAGEIVEGAELQVVGPEGKPVPQGEPGELWIRGPGVMRGYYRAPDLSAEALRPDGWLSTGDIGRLDPDGALFIVGRTKDLIIRSGFNVYPIEVESVINTHPSVRVSAVIGQPTADGNEEVIAFVEIRDGEKFDAQALHDYLVARLSPYKRPERILRVASIPTTASGKLLKHQLRQMLADKA</sequence>
<dbReference type="InterPro" id="IPR020845">
    <property type="entry name" value="AMP-binding_CS"/>
</dbReference>
<name>A0A1K0IMD7_CUPNE</name>
<dbReference type="SUPFAM" id="SSF56801">
    <property type="entry name" value="Acetyl-CoA synthetase-like"/>
    <property type="match status" value="1"/>
</dbReference>
<dbReference type="Gene3D" id="3.40.50.12780">
    <property type="entry name" value="N-terminal domain of ligase-like"/>
    <property type="match status" value="1"/>
</dbReference>
<dbReference type="Pfam" id="PF00501">
    <property type="entry name" value="AMP-binding"/>
    <property type="match status" value="1"/>
</dbReference>
<dbReference type="PANTHER" id="PTHR43767:SF1">
    <property type="entry name" value="NONRIBOSOMAL PEPTIDE SYNTHASE PES1 (EUROFUNG)-RELATED"/>
    <property type="match status" value="1"/>
</dbReference>
<feature type="domain" description="AMP-binding enzyme C-terminal" evidence="2">
    <location>
        <begin position="421"/>
        <end position="496"/>
    </location>
</feature>